<proteinExistence type="predicted"/>
<name>A0A9D9GUA5_9BACL</name>
<dbReference type="Proteomes" id="UP000823613">
    <property type="component" value="Unassembled WGS sequence"/>
</dbReference>
<dbReference type="Pfam" id="PF13304">
    <property type="entry name" value="AAA_21"/>
    <property type="match status" value="1"/>
</dbReference>
<reference evidence="2" key="2">
    <citation type="journal article" date="2021" name="PeerJ">
        <title>Extensive microbial diversity within the chicken gut microbiome revealed by metagenomics and culture.</title>
        <authorList>
            <person name="Gilroy R."/>
            <person name="Ravi A."/>
            <person name="Getino M."/>
            <person name="Pursley I."/>
            <person name="Horton D.L."/>
            <person name="Alikhan N.F."/>
            <person name="Baker D."/>
            <person name="Gharbi K."/>
            <person name="Hall N."/>
            <person name="Watson M."/>
            <person name="Adriaenssens E.M."/>
            <person name="Foster-Nyarko E."/>
            <person name="Jarju S."/>
            <person name="Secka A."/>
            <person name="Antonio M."/>
            <person name="Oren A."/>
            <person name="Chaudhuri R.R."/>
            <person name="La Ragione R."/>
            <person name="Hildebrand F."/>
            <person name="Pallen M.J."/>
        </authorList>
    </citation>
    <scope>NUCLEOTIDE SEQUENCE</scope>
    <source>
        <strain evidence="2">11159</strain>
    </source>
</reference>
<evidence type="ECO:0000259" key="1">
    <source>
        <dbReference type="Pfam" id="PF13304"/>
    </source>
</evidence>
<evidence type="ECO:0000313" key="2">
    <source>
        <dbReference type="EMBL" id="MBO8427520.1"/>
    </source>
</evidence>
<dbReference type="InterPro" id="IPR027417">
    <property type="entry name" value="P-loop_NTPase"/>
</dbReference>
<dbReference type="GO" id="GO:0005524">
    <property type="term" value="F:ATP binding"/>
    <property type="evidence" value="ECO:0007669"/>
    <property type="project" value="InterPro"/>
</dbReference>
<accession>A0A9D9GUA5</accession>
<evidence type="ECO:0000313" key="3">
    <source>
        <dbReference type="Proteomes" id="UP000823613"/>
    </source>
</evidence>
<dbReference type="PANTHER" id="PTHR40396:SF1">
    <property type="entry name" value="ATPASE AAA-TYPE CORE DOMAIN-CONTAINING PROTEIN"/>
    <property type="match status" value="1"/>
</dbReference>
<dbReference type="EMBL" id="JADIMY010000066">
    <property type="protein sequence ID" value="MBO8427520.1"/>
    <property type="molecule type" value="Genomic_DNA"/>
</dbReference>
<protein>
    <submittedName>
        <fullName evidence="2">AAA family ATPase</fullName>
    </submittedName>
</protein>
<dbReference type="PANTHER" id="PTHR40396">
    <property type="entry name" value="ATPASE-LIKE PROTEIN"/>
    <property type="match status" value="1"/>
</dbReference>
<reference evidence="2" key="1">
    <citation type="submission" date="2020-10" db="EMBL/GenBank/DDBJ databases">
        <authorList>
            <person name="Gilroy R."/>
        </authorList>
    </citation>
    <scope>NUCLEOTIDE SEQUENCE</scope>
    <source>
        <strain evidence="2">11159</strain>
    </source>
</reference>
<dbReference type="AlphaFoldDB" id="A0A9D9GUA5"/>
<gene>
    <name evidence="2" type="ORF">IAC58_03075</name>
</gene>
<comment type="caution">
    <text evidence="2">The sequence shown here is derived from an EMBL/GenBank/DDBJ whole genome shotgun (WGS) entry which is preliminary data.</text>
</comment>
<dbReference type="GO" id="GO:0016887">
    <property type="term" value="F:ATP hydrolysis activity"/>
    <property type="evidence" value="ECO:0007669"/>
    <property type="project" value="InterPro"/>
</dbReference>
<dbReference type="InterPro" id="IPR003959">
    <property type="entry name" value="ATPase_AAA_core"/>
</dbReference>
<dbReference type="Gene3D" id="3.40.50.300">
    <property type="entry name" value="P-loop containing nucleotide triphosphate hydrolases"/>
    <property type="match status" value="1"/>
</dbReference>
<sequence>MLLSFSVNNFLSIGNSQKLSMLKGSVKNKENHLINYDCNLKILKFSAIYGANASGKSNLIKAMHFAKSIIINGVKSDSSRFYCRIDKENKEKITSFDFEIEIDKKFYTYGFDILLASNSIKAEWLYEIDINREKEILVFSKEIGKPINLNAKYFDNEKKIIDRLNVYSEDNKDVDTILFLKTINQNKENFYEEYRNNRVILFQKLFNWFRNSLVIVFPNYSIDNARFFVKEESVKDINNIINKFGTGIKECQLVKSDIQDLQSLLPIPVLKNIMTELEALAIKNKSEKKITYTLRINRELFFISKLGEDFEVKKVNFTHKNNYGEYLFNEESDGTQRLFDLIEILLKKDEERVYVIDELDRCLHPSLTYQFVKMFFETSQKNTQLIVTTHESRLLNFNLLRRDEIWFANRENNGPTKLYSLEKYNERFDKKIDKAYLDGRYGGVPIFETVFPVGEENENS</sequence>
<organism evidence="2 3">
    <name type="scientific">Candidatus Onthovivens merdipullorum</name>
    <dbReference type="NCBI Taxonomy" id="2840889"/>
    <lineage>
        <taxon>Bacteria</taxon>
        <taxon>Bacillati</taxon>
        <taxon>Bacillota</taxon>
        <taxon>Bacilli</taxon>
        <taxon>Bacillales</taxon>
        <taxon>Candidatus Onthovivens</taxon>
    </lineage>
</organism>
<feature type="domain" description="ATPase AAA-type core" evidence="1">
    <location>
        <begin position="45"/>
        <end position="395"/>
    </location>
</feature>
<dbReference type="SUPFAM" id="SSF52540">
    <property type="entry name" value="P-loop containing nucleoside triphosphate hydrolases"/>
    <property type="match status" value="1"/>
</dbReference>